<name>C4WQR6_9HYPH</name>
<evidence type="ECO:0000313" key="2">
    <source>
        <dbReference type="Proteomes" id="UP000004386"/>
    </source>
</evidence>
<reference evidence="1 2" key="1">
    <citation type="submission" date="2009-05" db="EMBL/GenBank/DDBJ databases">
        <authorList>
            <person name="Setubal J.C."/>
            <person name="Boyle S."/>
            <person name="Crasta O.R."/>
            <person name="Gillespie J.J."/>
            <person name="Kenyon R.W."/>
            <person name="Lu J."/>
            <person name="Mane S."/>
            <person name="Nagrani S."/>
            <person name="Shallom J.M."/>
            <person name="Shallom S."/>
            <person name="Shukla M."/>
            <person name="Snyder E.E."/>
            <person name="Sobral B.W."/>
            <person name="Wattam A.R."/>
            <person name="Will R."/>
            <person name="Williams K."/>
            <person name="Yoo H."/>
            <person name="Munk C."/>
            <person name="Tapia R."/>
            <person name="Green L."/>
            <person name="Rogers Y."/>
            <person name="Detter J.C."/>
            <person name="Bruce D."/>
            <person name="Brettin T.S."/>
            <person name="Tsolis R."/>
        </authorList>
    </citation>
    <scope>NUCLEOTIDE SEQUENCE [LARGE SCALE GENOMIC DNA]</scope>
    <source>
        <strain evidence="1 2">LMG 3301</strain>
    </source>
</reference>
<evidence type="ECO:0000313" key="1">
    <source>
        <dbReference type="EMBL" id="EEQ94575.1"/>
    </source>
</evidence>
<sequence>MIRRGKVCDVPVLKWSGFNVIFPVDFPDLRRRICHEEEMVFDGADRRGVEAGRAGIAYYRWKKQYAGLESDQVRERRQVVEESAL</sequence>
<accession>C4WQR6</accession>
<dbReference type="EMBL" id="ACQA01000002">
    <property type="protein sequence ID" value="EEQ94575.1"/>
    <property type="molecule type" value="Genomic_DNA"/>
</dbReference>
<protein>
    <submittedName>
        <fullName evidence="1">Uncharacterized protein</fullName>
    </submittedName>
</protein>
<dbReference type="AlphaFoldDB" id="C4WQR6"/>
<organism evidence="1 2">
    <name type="scientific">Brucella intermedia LMG 3301</name>
    <dbReference type="NCBI Taxonomy" id="641118"/>
    <lineage>
        <taxon>Bacteria</taxon>
        <taxon>Pseudomonadati</taxon>
        <taxon>Pseudomonadota</taxon>
        <taxon>Alphaproteobacteria</taxon>
        <taxon>Hyphomicrobiales</taxon>
        <taxon>Brucellaceae</taxon>
        <taxon>Brucella/Ochrobactrum group</taxon>
        <taxon>Brucella</taxon>
    </lineage>
</organism>
<dbReference type="HOGENOM" id="CLU_2509418_0_0_5"/>
<gene>
    <name evidence="1" type="ORF">OINT_2001812</name>
</gene>
<dbReference type="Proteomes" id="UP000004386">
    <property type="component" value="Unassembled WGS sequence"/>
</dbReference>
<comment type="caution">
    <text evidence="1">The sequence shown here is derived from an EMBL/GenBank/DDBJ whole genome shotgun (WGS) entry which is preliminary data.</text>
</comment>
<proteinExistence type="predicted"/>